<dbReference type="Pfam" id="PF12728">
    <property type="entry name" value="HTH_17"/>
    <property type="match status" value="1"/>
</dbReference>
<accession>A0A366HET7</accession>
<feature type="domain" description="Helix-turn-helix" evidence="2">
    <location>
        <begin position="14"/>
        <end position="67"/>
    </location>
</feature>
<dbReference type="SUPFAM" id="SSF46955">
    <property type="entry name" value="Putative DNA-binding domain"/>
    <property type="match status" value="1"/>
</dbReference>
<dbReference type="InterPro" id="IPR041657">
    <property type="entry name" value="HTH_17"/>
</dbReference>
<feature type="compositionally biased region" description="Polar residues" evidence="1">
    <location>
        <begin position="28"/>
        <end position="38"/>
    </location>
</feature>
<gene>
    <name evidence="3" type="ORF">DFR37_103371</name>
</gene>
<reference evidence="3 4" key="1">
    <citation type="submission" date="2018-06" db="EMBL/GenBank/DDBJ databases">
        <title>Genomic Encyclopedia of Type Strains, Phase IV (KMG-IV): sequencing the most valuable type-strain genomes for metagenomic binning, comparative biology and taxonomic classification.</title>
        <authorList>
            <person name="Goeker M."/>
        </authorList>
    </citation>
    <scope>NUCLEOTIDE SEQUENCE [LARGE SCALE GENOMIC DNA]</scope>
    <source>
        <strain evidence="3 4">DSM 25520</strain>
    </source>
</reference>
<evidence type="ECO:0000256" key="1">
    <source>
        <dbReference type="SAM" id="MobiDB-lite"/>
    </source>
</evidence>
<dbReference type="Proteomes" id="UP000253628">
    <property type="component" value="Unassembled WGS sequence"/>
</dbReference>
<keyword evidence="4" id="KW-1185">Reference proteome</keyword>
<organism evidence="3 4">
    <name type="scientific">Eoetvoesiella caeni</name>
    <dbReference type="NCBI Taxonomy" id="645616"/>
    <lineage>
        <taxon>Bacteria</taxon>
        <taxon>Pseudomonadati</taxon>
        <taxon>Pseudomonadota</taxon>
        <taxon>Betaproteobacteria</taxon>
        <taxon>Burkholderiales</taxon>
        <taxon>Alcaligenaceae</taxon>
        <taxon>Eoetvoesiella</taxon>
    </lineage>
</organism>
<proteinExistence type="predicted"/>
<feature type="region of interest" description="Disordered" evidence="1">
    <location>
        <begin position="21"/>
        <end position="41"/>
    </location>
</feature>
<dbReference type="AlphaFoldDB" id="A0A366HET7"/>
<evidence type="ECO:0000259" key="2">
    <source>
        <dbReference type="Pfam" id="PF12728"/>
    </source>
</evidence>
<protein>
    <submittedName>
        <fullName evidence="3">Helix-turn-helix protein</fullName>
    </submittedName>
</protein>
<name>A0A366HET7_9BURK</name>
<dbReference type="OrthoDB" id="6903130at2"/>
<evidence type="ECO:0000313" key="3">
    <source>
        <dbReference type="EMBL" id="RBP41025.1"/>
    </source>
</evidence>
<dbReference type="EMBL" id="QNRQ01000003">
    <property type="protein sequence ID" value="RBP41025.1"/>
    <property type="molecule type" value="Genomic_DNA"/>
</dbReference>
<evidence type="ECO:0000313" key="4">
    <source>
        <dbReference type="Proteomes" id="UP000253628"/>
    </source>
</evidence>
<comment type="caution">
    <text evidence="3">The sequence shown here is derived from an EMBL/GenBank/DDBJ whole genome shotgun (WGS) entry which is preliminary data.</text>
</comment>
<sequence length="80" mass="8625">MTTTTQVQPVVRQLFDTPQASAYLGGTPSPNTLAQWRSQGGRGPEFVKLGKLVRYERATLDAWLAANTHTGTGNTGAQSY</sequence>
<dbReference type="InterPro" id="IPR009061">
    <property type="entry name" value="DNA-bd_dom_put_sf"/>
</dbReference>
<dbReference type="RefSeq" id="WP_113932766.1">
    <property type="nucleotide sequence ID" value="NZ_JACCEU010000004.1"/>
</dbReference>